<dbReference type="HOGENOM" id="CLU_3042708_0_0_9"/>
<name>G9XQB3_DESHA</name>
<proteinExistence type="predicted"/>
<evidence type="ECO:0000313" key="2">
    <source>
        <dbReference type="Proteomes" id="UP000004416"/>
    </source>
</evidence>
<comment type="caution">
    <text evidence="1">The sequence shown here is derived from an EMBL/GenBank/DDBJ whole genome shotgun (WGS) entry which is preliminary data.</text>
</comment>
<gene>
    <name evidence="1" type="ORF">HMPREF0322_03159</name>
</gene>
<dbReference type="Proteomes" id="UP000004416">
    <property type="component" value="Unassembled WGS sequence"/>
</dbReference>
<reference evidence="1 2" key="1">
    <citation type="submission" date="2011-08" db="EMBL/GenBank/DDBJ databases">
        <authorList>
            <person name="Weinstock G."/>
            <person name="Sodergren E."/>
            <person name="Clifton S."/>
            <person name="Fulton L."/>
            <person name="Fulton B."/>
            <person name="Courtney L."/>
            <person name="Fronick C."/>
            <person name="Harrison M."/>
            <person name="Strong C."/>
            <person name="Farmer C."/>
            <person name="Delahaunty K."/>
            <person name="Markovic C."/>
            <person name="Hall O."/>
            <person name="Minx P."/>
            <person name="Tomlinson C."/>
            <person name="Mitreva M."/>
            <person name="Hou S."/>
            <person name="Chen J."/>
            <person name="Wollam A."/>
            <person name="Pepin K.H."/>
            <person name="Johnson M."/>
            <person name="Bhonagiri V."/>
            <person name="Zhang X."/>
            <person name="Suruliraj S."/>
            <person name="Warren W."/>
            <person name="Chinwalla A."/>
            <person name="Mardis E.R."/>
            <person name="Wilson R.K."/>
        </authorList>
    </citation>
    <scope>NUCLEOTIDE SEQUENCE [LARGE SCALE GENOMIC DNA]</scope>
    <source>
        <strain evidence="1 2">DP7</strain>
    </source>
</reference>
<evidence type="ECO:0000313" key="1">
    <source>
        <dbReference type="EMBL" id="EHL06073.1"/>
    </source>
</evidence>
<sequence length="54" mass="5823">MDASRIAMSFGGKTGMSEIQAGSIHISLCTCTCFMHINPSNHSNLKKALFMICS</sequence>
<dbReference type="EMBL" id="AFZX01000086">
    <property type="protein sequence ID" value="EHL06073.1"/>
    <property type="molecule type" value="Genomic_DNA"/>
</dbReference>
<protein>
    <submittedName>
        <fullName evidence="1">Uncharacterized protein</fullName>
    </submittedName>
</protein>
<organism evidence="1 2">
    <name type="scientific">Desulfitobacterium hafniense DP7</name>
    <dbReference type="NCBI Taxonomy" id="537010"/>
    <lineage>
        <taxon>Bacteria</taxon>
        <taxon>Bacillati</taxon>
        <taxon>Bacillota</taxon>
        <taxon>Clostridia</taxon>
        <taxon>Eubacteriales</taxon>
        <taxon>Desulfitobacteriaceae</taxon>
        <taxon>Desulfitobacterium</taxon>
    </lineage>
</organism>
<dbReference type="AlphaFoldDB" id="G9XQB3"/>
<accession>G9XQB3</accession>